<dbReference type="Gene3D" id="3.10.20.90">
    <property type="entry name" value="Phosphatidylinositol 3-kinase Catalytic Subunit, Chain A, domain 1"/>
    <property type="match status" value="1"/>
</dbReference>
<keyword evidence="10 15" id="KW-1133">Transmembrane helix</keyword>
<dbReference type="CDD" id="cd01801">
    <property type="entry name" value="Ubl_TECR_like"/>
    <property type="match status" value="1"/>
</dbReference>
<keyword evidence="18" id="KW-1185">Reference proteome</keyword>
<dbReference type="InterPro" id="IPR001104">
    <property type="entry name" value="3-oxo-5_a-steroid_4-DH_C"/>
</dbReference>
<dbReference type="PROSITE" id="PS50053">
    <property type="entry name" value="UBIQUITIN_2"/>
    <property type="match status" value="1"/>
</dbReference>
<evidence type="ECO:0000256" key="10">
    <source>
        <dbReference type="ARBA" id="ARBA00022989"/>
    </source>
</evidence>
<evidence type="ECO:0000256" key="12">
    <source>
        <dbReference type="ARBA" id="ARBA00023098"/>
    </source>
</evidence>
<dbReference type="PROSITE" id="PS50244">
    <property type="entry name" value="S5A_REDUCTASE"/>
    <property type="match status" value="1"/>
</dbReference>
<keyword evidence="8" id="KW-0276">Fatty acid metabolism</keyword>
<feature type="domain" description="Ubiquitin-like" evidence="16">
    <location>
        <begin position="30"/>
        <end position="103"/>
    </location>
</feature>
<keyword evidence="13 15" id="KW-0472">Membrane</keyword>
<dbReference type="Pfam" id="PF21696">
    <property type="entry name" value="TECR_N"/>
    <property type="match status" value="1"/>
</dbReference>
<dbReference type="InterPro" id="IPR039357">
    <property type="entry name" value="SRD5A/TECR"/>
</dbReference>
<evidence type="ECO:0000256" key="11">
    <source>
        <dbReference type="ARBA" id="ARBA00023002"/>
    </source>
</evidence>
<organism evidence="17 18">
    <name type="scientific">Holothuria leucospilota</name>
    <name type="common">Black long sea cucumber</name>
    <name type="synonym">Mertensiothuria leucospilota</name>
    <dbReference type="NCBI Taxonomy" id="206669"/>
    <lineage>
        <taxon>Eukaryota</taxon>
        <taxon>Metazoa</taxon>
        <taxon>Echinodermata</taxon>
        <taxon>Eleutherozoa</taxon>
        <taxon>Echinozoa</taxon>
        <taxon>Holothuroidea</taxon>
        <taxon>Aspidochirotacea</taxon>
        <taxon>Aspidochirotida</taxon>
        <taxon>Holothuriidae</taxon>
        <taxon>Holothuria</taxon>
    </lineage>
</organism>
<dbReference type="PANTHER" id="PTHR10556:SF28">
    <property type="entry name" value="VERY-LONG-CHAIN ENOYL-COA REDUCTASE"/>
    <property type="match status" value="1"/>
</dbReference>
<dbReference type="OrthoDB" id="540503at2759"/>
<keyword evidence="12" id="KW-0443">Lipid metabolism</keyword>
<keyword evidence="11" id="KW-0560">Oxidoreductase</keyword>
<dbReference type="EC" id="1.3.1.93" evidence="4"/>
<feature type="transmembrane region" description="Helical" evidence="15">
    <location>
        <begin position="285"/>
        <end position="314"/>
    </location>
</feature>
<evidence type="ECO:0000256" key="14">
    <source>
        <dbReference type="ARBA" id="ARBA00023160"/>
    </source>
</evidence>
<evidence type="ECO:0000256" key="5">
    <source>
        <dbReference type="ARBA" id="ARBA00022516"/>
    </source>
</evidence>
<keyword evidence="5" id="KW-0444">Lipid biosynthesis</keyword>
<dbReference type="PANTHER" id="PTHR10556">
    <property type="entry name" value="3-OXO-5-ALPHA-STEROID 4-DEHYDROGENASE"/>
    <property type="match status" value="1"/>
</dbReference>
<reference evidence="17" key="1">
    <citation type="submission" date="2021-10" db="EMBL/GenBank/DDBJ databases">
        <title>Tropical sea cucumber genome reveals ecological adaptation and Cuvierian tubules defense mechanism.</title>
        <authorList>
            <person name="Chen T."/>
        </authorList>
    </citation>
    <scope>NUCLEOTIDE SEQUENCE</scope>
    <source>
        <strain evidence="17">Nanhai2018</strain>
        <tissue evidence="17">Muscle</tissue>
    </source>
</reference>
<evidence type="ECO:0000256" key="8">
    <source>
        <dbReference type="ARBA" id="ARBA00022832"/>
    </source>
</evidence>
<sequence>MHSIVLTYCTQTLPTAKQVLTAEYPLSSIMEISILSASSSKPICKVANLKTSSTIADVKTQFHSQKKSSYPTRQSYRLEPKGKSLKDDQTLGSLGLRNGSKLYYKDLGPQVGWTTVFLTEYFGPLVIYLIFYARPGFIYGEDAASQPRELVVHVAAACWTFHYAKRLLETIFVHRFSHATMPILNIFKNSGYYWGFAAFVSYFINHPLYTPPYYGNVQMYSGLAGFVVNLLFCHQFAEYGNWRIHIALRDLRPPGTKERRIPKATGDPMTFLFNLVTCPNYTYEAIAWVSFTVMTQCVPALMFGVAGFVQMAIWAKGKHRNYLKEFKDYPRGRKCIVPFLI</sequence>
<keyword evidence="9" id="KW-0521">NADP</keyword>
<dbReference type="InterPro" id="IPR000626">
    <property type="entry name" value="Ubiquitin-like_dom"/>
</dbReference>
<comment type="similarity">
    <text evidence="3">Belongs to the steroid 5-alpha reductase family.</text>
</comment>
<dbReference type="InterPro" id="IPR029071">
    <property type="entry name" value="Ubiquitin-like_domsf"/>
</dbReference>
<comment type="subcellular location">
    <subcellularLocation>
        <location evidence="1">Endoplasmic reticulum membrane</location>
        <topology evidence="1">Multi-pass membrane protein</topology>
    </subcellularLocation>
</comment>
<evidence type="ECO:0000256" key="6">
    <source>
        <dbReference type="ARBA" id="ARBA00022692"/>
    </source>
</evidence>
<dbReference type="InterPro" id="IPR049127">
    <property type="entry name" value="TECR-like_N"/>
</dbReference>
<dbReference type="EMBL" id="JAIZAY010000006">
    <property type="protein sequence ID" value="KAJ8040993.1"/>
    <property type="molecule type" value="Genomic_DNA"/>
</dbReference>
<evidence type="ECO:0000313" key="17">
    <source>
        <dbReference type="EMBL" id="KAJ8040993.1"/>
    </source>
</evidence>
<keyword evidence="6 15" id="KW-0812">Transmembrane</keyword>
<comment type="pathway">
    <text evidence="2">Lipid metabolism; fatty acid biosynthesis.</text>
</comment>
<dbReference type="GO" id="GO:0005789">
    <property type="term" value="C:endoplasmic reticulum membrane"/>
    <property type="evidence" value="ECO:0007669"/>
    <property type="project" value="UniProtKB-SubCell"/>
</dbReference>
<accession>A0A9Q1HD71</accession>
<comment type="caution">
    <text evidence="17">The sequence shown here is derived from an EMBL/GenBank/DDBJ whole genome shotgun (WGS) entry which is preliminary data.</text>
</comment>
<evidence type="ECO:0000256" key="7">
    <source>
        <dbReference type="ARBA" id="ARBA00022824"/>
    </source>
</evidence>
<evidence type="ECO:0000256" key="4">
    <source>
        <dbReference type="ARBA" id="ARBA00012530"/>
    </source>
</evidence>
<evidence type="ECO:0000256" key="3">
    <source>
        <dbReference type="ARBA" id="ARBA00007742"/>
    </source>
</evidence>
<evidence type="ECO:0000256" key="2">
    <source>
        <dbReference type="ARBA" id="ARBA00005194"/>
    </source>
</evidence>
<evidence type="ECO:0000256" key="15">
    <source>
        <dbReference type="SAM" id="Phobius"/>
    </source>
</evidence>
<dbReference type="Pfam" id="PF02544">
    <property type="entry name" value="Steroid_dh"/>
    <property type="match status" value="1"/>
</dbReference>
<proteinExistence type="inferred from homology"/>
<gene>
    <name evidence="17" type="ORF">HOLleu_15471</name>
</gene>
<dbReference type="SUPFAM" id="SSF54236">
    <property type="entry name" value="Ubiquitin-like"/>
    <property type="match status" value="1"/>
</dbReference>
<dbReference type="GO" id="GO:0102758">
    <property type="term" value="F:very-long-chain enoyl-CoA reductase activity"/>
    <property type="evidence" value="ECO:0007669"/>
    <property type="project" value="UniProtKB-EC"/>
</dbReference>
<dbReference type="AlphaFoldDB" id="A0A9Q1HD71"/>
<dbReference type="FunFam" id="3.10.20.90:FF:000131">
    <property type="entry name" value="trans-2,3-enoyl-CoA reductase-like"/>
    <property type="match status" value="1"/>
</dbReference>
<keyword evidence="7" id="KW-0256">Endoplasmic reticulum</keyword>
<evidence type="ECO:0000256" key="1">
    <source>
        <dbReference type="ARBA" id="ARBA00004477"/>
    </source>
</evidence>
<name>A0A9Q1HD71_HOLLE</name>
<dbReference type="GO" id="GO:0042761">
    <property type="term" value="P:very long-chain fatty acid biosynthetic process"/>
    <property type="evidence" value="ECO:0007669"/>
    <property type="project" value="TreeGrafter"/>
</dbReference>
<evidence type="ECO:0000313" key="18">
    <source>
        <dbReference type="Proteomes" id="UP001152320"/>
    </source>
</evidence>
<evidence type="ECO:0000256" key="13">
    <source>
        <dbReference type="ARBA" id="ARBA00023136"/>
    </source>
</evidence>
<dbReference type="Proteomes" id="UP001152320">
    <property type="component" value="Chromosome 6"/>
</dbReference>
<keyword evidence="14" id="KW-0275">Fatty acid biosynthesis</keyword>
<evidence type="ECO:0000259" key="16">
    <source>
        <dbReference type="PROSITE" id="PS50053"/>
    </source>
</evidence>
<protein>
    <recommendedName>
        <fullName evidence="4">very-long-chain enoyl-CoA reductase</fullName>
        <ecNumber evidence="4">1.3.1.93</ecNumber>
    </recommendedName>
</protein>
<evidence type="ECO:0000256" key="9">
    <source>
        <dbReference type="ARBA" id="ARBA00022857"/>
    </source>
</evidence>